<keyword evidence="2" id="KW-1185">Reference proteome</keyword>
<dbReference type="AlphaFoldDB" id="E9GB85"/>
<dbReference type="InParanoid" id="E9GB85"/>
<dbReference type="STRING" id="6669.E9GB85"/>
<gene>
    <name evidence="1" type="ORF">DAPPUDRAFT_210281</name>
</gene>
<dbReference type="Proteomes" id="UP000000305">
    <property type="component" value="Unassembled WGS sequence"/>
</dbReference>
<dbReference type="GO" id="GO:0005789">
    <property type="term" value="C:endoplasmic reticulum membrane"/>
    <property type="evidence" value="ECO:0000318"/>
    <property type="project" value="GO_Central"/>
</dbReference>
<dbReference type="Gene3D" id="3.90.550.10">
    <property type="entry name" value="Spore Coat Polysaccharide Biosynthesis Protein SpsA, Chain A"/>
    <property type="match status" value="1"/>
</dbReference>
<dbReference type="EMBL" id="GL732537">
    <property type="protein sequence ID" value="EFX83380.1"/>
    <property type="molecule type" value="Genomic_DNA"/>
</dbReference>
<dbReference type="GO" id="GO:0016266">
    <property type="term" value="P:protein O-linked glycosylation via N-acetyl-galactosamine"/>
    <property type="evidence" value="ECO:0000318"/>
    <property type="project" value="GO_Central"/>
</dbReference>
<dbReference type="eggNOG" id="KOG3765">
    <property type="taxonomic scope" value="Eukaryota"/>
</dbReference>
<protein>
    <recommendedName>
        <fullName evidence="3">Xyloside xylosyltransferase 1</fullName>
    </recommendedName>
</protein>
<dbReference type="Pfam" id="PF01501">
    <property type="entry name" value="Glyco_transf_8"/>
    <property type="match status" value="1"/>
</dbReference>
<dbReference type="HOGENOM" id="CLU_048175_1_0_1"/>
<accession>E9GB85</accession>
<dbReference type="KEGG" id="dpx:DAPPUDRAFT_210281"/>
<reference evidence="1 2" key="1">
    <citation type="journal article" date="2011" name="Science">
        <title>The ecoresponsive genome of Daphnia pulex.</title>
        <authorList>
            <person name="Colbourne J.K."/>
            <person name="Pfrender M.E."/>
            <person name="Gilbert D."/>
            <person name="Thomas W.K."/>
            <person name="Tucker A."/>
            <person name="Oakley T.H."/>
            <person name="Tokishita S."/>
            <person name="Aerts A."/>
            <person name="Arnold G.J."/>
            <person name="Basu M.K."/>
            <person name="Bauer D.J."/>
            <person name="Caceres C.E."/>
            <person name="Carmel L."/>
            <person name="Casola C."/>
            <person name="Choi J.H."/>
            <person name="Detter J.C."/>
            <person name="Dong Q."/>
            <person name="Dusheyko S."/>
            <person name="Eads B.D."/>
            <person name="Frohlich T."/>
            <person name="Geiler-Samerotte K.A."/>
            <person name="Gerlach D."/>
            <person name="Hatcher P."/>
            <person name="Jogdeo S."/>
            <person name="Krijgsveld J."/>
            <person name="Kriventseva E.V."/>
            <person name="Kultz D."/>
            <person name="Laforsch C."/>
            <person name="Lindquist E."/>
            <person name="Lopez J."/>
            <person name="Manak J.R."/>
            <person name="Muller J."/>
            <person name="Pangilinan J."/>
            <person name="Patwardhan R.P."/>
            <person name="Pitluck S."/>
            <person name="Pritham E.J."/>
            <person name="Rechtsteiner A."/>
            <person name="Rho M."/>
            <person name="Rogozin I.B."/>
            <person name="Sakarya O."/>
            <person name="Salamov A."/>
            <person name="Schaack S."/>
            <person name="Shapiro H."/>
            <person name="Shiga Y."/>
            <person name="Skalitzky C."/>
            <person name="Smith Z."/>
            <person name="Souvorov A."/>
            <person name="Sung W."/>
            <person name="Tang Z."/>
            <person name="Tsuchiya D."/>
            <person name="Tu H."/>
            <person name="Vos H."/>
            <person name="Wang M."/>
            <person name="Wolf Y.I."/>
            <person name="Yamagata H."/>
            <person name="Yamada T."/>
            <person name="Ye Y."/>
            <person name="Shaw J.R."/>
            <person name="Andrews J."/>
            <person name="Crease T.J."/>
            <person name="Tang H."/>
            <person name="Lucas S.M."/>
            <person name="Robertson H.M."/>
            <person name="Bork P."/>
            <person name="Koonin E.V."/>
            <person name="Zdobnov E.M."/>
            <person name="Grigoriev I.V."/>
            <person name="Lynch M."/>
            <person name="Boore J.L."/>
        </authorList>
    </citation>
    <scope>NUCLEOTIDE SEQUENCE [LARGE SCALE GENOMIC DNA]</scope>
</reference>
<dbReference type="OMA" id="YFRCEGQ"/>
<dbReference type="GO" id="GO:0140560">
    <property type="term" value="F:xylosyl alpha-1,3-xylosyltransferase activity"/>
    <property type="evidence" value="ECO:0000318"/>
    <property type="project" value="GO_Central"/>
</dbReference>
<dbReference type="PANTHER" id="PTHR46612">
    <property type="entry name" value="XYLOSIDE XYLOSYLTRANSFERASE 1"/>
    <property type="match status" value="1"/>
</dbReference>
<name>E9GB85_DAPPU</name>
<evidence type="ECO:0000313" key="1">
    <source>
        <dbReference type="EMBL" id="EFX83380.1"/>
    </source>
</evidence>
<dbReference type="PhylomeDB" id="E9GB85"/>
<sequence length="272" mass="31674">MTRSLIKLCSKNIALHFHLVTDPSSWEIAKEIIHNESKKTQINIQVSAYFIDTFVKQFVTTVQVLQQYFSVKQGTYYSQALFYVSVQLPDLIPSDVTRLIFVDVDTEFRDSVEKLNQQFEYFDDQQLLGLAPELSPVYRHILYVYRNQHKTSLLGEPKGKGFPGYNSGVVLMKLDKMRQSVIYQSLLTNSSLGNLTDKYSFKGHLGDQDFYTLFALEYPQLFYTLPCNWNRQLCQWWKSKGYDDIFDQFYECKGFISLYHGNCNSQIPDASN</sequence>
<evidence type="ECO:0000313" key="2">
    <source>
        <dbReference type="Proteomes" id="UP000000305"/>
    </source>
</evidence>
<dbReference type="FunCoup" id="E9GB85">
    <property type="interactions" value="467"/>
</dbReference>
<dbReference type="PANTHER" id="PTHR46612:SF1">
    <property type="entry name" value="XYLOSIDE XYLOSYLTRANSFERASE 1"/>
    <property type="match status" value="1"/>
</dbReference>
<dbReference type="SUPFAM" id="SSF53448">
    <property type="entry name" value="Nucleotide-diphospho-sugar transferases"/>
    <property type="match status" value="1"/>
</dbReference>
<dbReference type="InterPro" id="IPR029044">
    <property type="entry name" value="Nucleotide-diphossugar_trans"/>
</dbReference>
<evidence type="ECO:0008006" key="3">
    <source>
        <dbReference type="Google" id="ProtNLM"/>
    </source>
</evidence>
<organism evidence="1 2">
    <name type="scientific">Daphnia pulex</name>
    <name type="common">Water flea</name>
    <dbReference type="NCBI Taxonomy" id="6669"/>
    <lineage>
        <taxon>Eukaryota</taxon>
        <taxon>Metazoa</taxon>
        <taxon>Ecdysozoa</taxon>
        <taxon>Arthropoda</taxon>
        <taxon>Crustacea</taxon>
        <taxon>Branchiopoda</taxon>
        <taxon>Diplostraca</taxon>
        <taxon>Cladocera</taxon>
        <taxon>Anomopoda</taxon>
        <taxon>Daphniidae</taxon>
        <taxon>Daphnia</taxon>
    </lineage>
</organism>
<dbReference type="OrthoDB" id="411524at2759"/>
<dbReference type="InterPro" id="IPR002495">
    <property type="entry name" value="Glyco_trans_8"/>
</dbReference>
<dbReference type="InterPro" id="IPR042465">
    <property type="entry name" value="XXLT1"/>
</dbReference>
<proteinExistence type="predicted"/>